<reference evidence="1" key="2">
    <citation type="submission" date="2020-09" db="EMBL/GenBank/DDBJ databases">
        <authorList>
            <person name="Sun Q."/>
            <person name="Ohkuma M."/>
        </authorList>
    </citation>
    <scope>NUCLEOTIDE SEQUENCE</scope>
    <source>
        <strain evidence="1">JCM 5069</strain>
    </source>
</reference>
<organism evidence="1 2">
    <name type="scientific">Streptomyces sulfonofaciens</name>
    <dbReference type="NCBI Taxonomy" id="68272"/>
    <lineage>
        <taxon>Bacteria</taxon>
        <taxon>Bacillati</taxon>
        <taxon>Actinomycetota</taxon>
        <taxon>Actinomycetes</taxon>
        <taxon>Kitasatosporales</taxon>
        <taxon>Streptomycetaceae</taxon>
        <taxon>Streptomyces</taxon>
    </lineage>
</organism>
<accession>A0A919GHF2</accession>
<keyword evidence="2" id="KW-1185">Reference proteome</keyword>
<dbReference type="EMBL" id="BNCD01000016">
    <property type="protein sequence ID" value="GHH84833.1"/>
    <property type="molecule type" value="Genomic_DNA"/>
</dbReference>
<sequence length="89" mass="9475">MLVGALWTHAFSALQGDAGSSRARPVSAQAGVLEHNVSAEVATHPAPAIRAVYDSDPTLAFMKTDFTDALRRSVYAFLIGLLSLNEHHG</sequence>
<name>A0A919GHF2_9ACTN</name>
<dbReference type="Proteomes" id="UP000603708">
    <property type="component" value="Unassembled WGS sequence"/>
</dbReference>
<gene>
    <name evidence="1" type="ORF">GCM10018793_50530</name>
</gene>
<proteinExistence type="predicted"/>
<comment type="caution">
    <text evidence="1">The sequence shown here is derived from an EMBL/GenBank/DDBJ whole genome shotgun (WGS) entry which is preliminary data.</text>
</comment>
<evidence type="ECO:0000313" key="1">
    <source>
        <dbReference type="EMBL" id="GHH84833.1"/>
    </source>
</evidence>
<dbReference type="AlphaFoldDB" id="A0A919GHF2"/>
<evidence type="ECO:0000313" key="2">
    <source>
        <dbReference type="Proteomes" id="UP000603708"/>
    </source>
</evidence>
<dbReference type="Gene3D" id="1.10.357.10">
    <property type="entry name" value="Tetracycline Repressor, domain 2"/>
    <property type="match status" value="1"/>
</dbReference>
<reference evidence="1" key="1">
    <citation type="journal article" date="2014" name="Int. J. Syst. Evol. Microbiol.">
        <title>Complete genome sequence of Corynebacterium casei LMG S-19264T (=DSM 44701T), isolated from a smear-ripened cheese.</title>
        <authorList>
            <consortium name="US DOE Joint Genome Institute (JGI-PGF)"/>
            <person name="Walter F."/>
            <person name="Albersmeier A."/>
            <person name="Kalinowski J."/>
            <person name="Ruckert C."/>
        </authorList>
    </citation>
    <scope>NUCLEOTIDE SEQUENCE</scope>
    <source>
        <strain evidence="1">JCM 5069</strain>
    </source>
</reference>
<protein>
    <submittedName>
        <fullName evidence="1">Uncharacterized protein</fullName>
    </submittedName>
</protein>